<dbReference type="PROSITE" id="PS51186">
    <property type="entry name" value="GNAT"/>
    <property type="match status" value="1"/>
</dbReference>
<dbReference type="GO" id="GO:0016747">
    <property type="term" value="F:acyltransferase activity, transferring groups other than amino-acyl groups"/>
    <property type="evidence" value="ECO:0007669"/>
    <property type="project" value="InterPro"/>
</dbReference>
<feature type="transmembrane region" description="Helical" evidence="1">
    <location>
        <begin position="45"/>
        <end position="64"/>
    </location>
</feature>
<dbReference type="Proteomes" id="UP000315377">
    <property type="component" value="Chromosome"/>
</dbReference>
<name>A0AAP9E073_PANTH</name>
<dbReference type="InterPro" id="IPR000182">
    <property type="entry name" value="GNAT_dom"/>
</dbReference>
<dbReference type="Gene3D" id="3.40.630.30">
    <property type="match status" value="1"/>
</dbReference>
<evidence type="ECO:0000313" key="3">
    <source>
        <dbReference type="EMBL" id="MCY9607164.1"/>
    </source>
</evidence>
<dbReference type="SUPFAM" id="SSF55729">
    <property type="entry name" value="Acyl-CoA N-acyltransferases (Nat)"/>
    <property type="match status" value="1"/>
</dbReference>
<dbReference type="Pfam" id="PF00583">
    <property type="entry name" value="Acetyltransf_1"/>
    <property type="match status" value="1"/>
</dbReference>
<evidence type="ECO:0000259" key="2">
    <source>
        <dbReference type="PROSITE" id="PS51186"/>
    </source>
</evidence>
<accession>A0AAP9E073</accession>
<keyword evidence="1" id="KW-0812">Transmembrane</keyword>
<dbReference type="RefSeq" id="WP_087440571.1">
    <property type="nucleotide sequence ID" value="NZ_CABMNB010000006.1"/>
</dbReference>
<dbReference type="AlphaFoldDB" id="A0AAP9E073"/>
<organism evidence="4 5">
    <name type="scientific">Paenibacillus thiaminolyticus</name>
    <name type="common">Bacillus thiaminolyticus</name>
    <dbReference type="NCBI Taxonomy" id="49283"/>
    <lineage>
        <taxon>Bacteria</taxon>
        <taxon>Bacillati</taxon>
        <taxon>Bacillota</taxon>
        <taxon>Bacilli</taxon>
        <taxon>Bacillales</taxon>
        <taxon>Paenibacillaceae</taxon>
        <taxon>Paenibacillus</taxon>
    </lineage>
</organism>
<evidence type="ECO:0000313" key="5">
    <source>
        <dbReference type="Proteomes" id="UP000315377"/>
    </source>
</evidence>
<evidence type="ECO:0000256" key="1">
    <source>
        <dbReference type="SAM" id="Phobius"/>
    </source>
</evidence>
<reference evidence="4 5" key="1">
    <citation type="submission" date="2019-07" db="EMBL/GenBank/DDBJ databases">
        <title>Paenibacillus thiaminolyticus NRRL B-4156.</title>
        <authorList>
            <person name="Hehnly C."/>
            <person name="Zhang L."/>
        </authorList>
    </citation>
    <scope>NUCLEOTIDE SEQUENCE [LARGE SCALE GENOMIC DNA]</scope>
    <source>
        <strain evidence="4 5">NRRL B-4156</strain>
    </source>
</reference>
<protein>
    <submittedName>
        <fullName evidence="4">GNAT family N-acetyltransferase</fullName>
    </submittedName>
</protein>
<dbReference type="EMBL" id="JAMDMM010000018">
    <property type="protein sequence ID" value="MCY9607164.1"/>
    <property type="molecule type" value="Genomic_DNA"/>
</dbReference>
<dbReference type="GeneID" id="76994965"/>
<dbReference type="EMBL" id="CP041405">
    <property type="protein sequence ID" value="QDM47103.1"/>
    <property type="molecule type" value="Genomic_DNA"/>
</dbReference>
<keyword evidence="6" id="KW-1185">Reference proteome</keyword>
<dbReference type="CDD" id="cd04301">
    <property type="entry name" value="NAT_SF"/>
    <property type="match status" value="1"/>
</dbReference>
<evidence type="ECO:0000313" key="4">
    <source>
        <dbReference type="EMBL" id="QDM47103.1"/>
    </source>
</evidence>
<feature type="domain" description="N-acetyltransferase" evidence="2">
    <location>
        <begin position="1"/>
        <end position="132"/>
    </location>
</feature>
<dbReference type="InterPro" id="IPR016181">
    <property type="entry name" value="Acyl_CoA_acyltransferase"/>
</dbReference>
<sequence>MADREAVCRIDQSVIGNDSRRDYIAQAIYNGTCIVARSGREVAGFAVYENSFFGHCFIALVIVAPRFRRRGAARSMIQYIERCSPTPKLFTSTNESNIAMQRVCESLGFVRSGMIDNLDEGDPEIIYYKRAC</sequence>
<gene>
    <name evidence="4" type="ORF">FLT43_03080</name>
    <name evidence="3" type="ORF">M5W83_08375</name>
</gene>
<dbReference type="Proteomes" id="UP001209276">
    <property type="component" value="Unassembled WGS sequence"/>
</dbReference>
<reference evidence="3 6" key="2">
    <citation type="submission" date="2022-05" db="EMBL/GenBank/DDBJ databases">
        <title>Genome Sequencing of Bee-Associated Microbes.</title>
        <authorList>
            <person name="Dunlap C."/>
        </authorList>
    </citation>
    <scope>NUCLEOTIDE SEQUENCE [LARGE SCALE GENOMIC DNA]</scope>
    <source>
        <strain evidence="3 6">NRRL B-14613</strain>
    </source>
</reference>
<keyword evidence="1" id="KW-0472">Membrane</keyword>
<evidence type="ECO:0000313" key="6">
    <source>
        <dbReference type="Proteomes" id="UP001209276"/>
    </source>
</evidence>
<proteinExistence type="predicted"/>
<keyword evidence="1" id="KW-1133">Transmembrane helix</keyword>